<comment type="caution">
    <text evidence="2">The sequence shown here is derived from an EMBL/GenBank/DDBJ whole genome shotgun (WGS) entry which is preliminary data.</text>
</comment>
<dbReference type="Proteomes" id="UP000521872">
    <property type="component" value="Unassembled WGS sequence"/>
</dbReference>
<organism evidence="2 3">
    <name type="scientific">Agrocybe pediades</name>
    <dbReference type="NCBI Taxonomy" id="84607"/>
    <lineage>
        <taxon>Eukaryota</taxon>
        <taxon>Fungi</taxon>
        <taxon>Dikarya</taxon>
        <taxon>Basidiomycota</taxon>
        <taxon>Agaricomycotina</taxon>
        <taxon>Agaricomycetes</taxon>
        <taxon>Agaricomycetidae</taxon>
        <taxon>Agaricales</taxon>
        <taxon>Agaricineae</taxon>
        <taxon>Strophariaceae</taxon>
        <taxon>Agrocybe</taxon>
    </lineage>
</organism>
<reference evidence="2 3" key="1">
    <citation type="submission" date="2019-12" db="EMBL/GenBank/DDBJ databases">
        <authorList>
            <person name="Floudas D."/>
            <person name="Bentzer J."/>
            <person name="Ahren D."/>
            <person name="Johansson T."/>
            <person name="Persson P."/>
            <person name="Tunlid A."/>
        </authorList>
    </citation>
    <scope>NUCLEOTIDE SEQUENCE [LARGE SCALE GENOMIC DNA]</scope>
    <source>
        <strain evidence="2 3">CBS 102.39</strain>
    </source>
</reference>
<keyword evidence="3" id="KW-1185">Reference proteome</keyword>
<accession>A0A8H4QZE1</accession>
<evidence type="ECO:0000313" key="3">
    <source>
        <dbReference type="Proteomes" id="UP000521872"/>
    </source>
</evidence>
<name>A0A8H4QZE1_9AGAR</name>
<proteinExistence type="predicted"/>
<feature type="region of interest" description="Disordered" evidence="1">
    <location>
        <begin position="57"/>
        <end position="78"/>
    </location>
</feature>
<evidence type="ECO:0000313" key="2">
    <source>
        <dbReference type="EMBL" id="KAF4620449.1"/>
    </source>
</evidence>
<gene>
    <name evidence="2" type="ORF">D9613_000944</name>
</gene>
<dbReference type="EMBL" id="JAACJL010000015">
    <property type="protein sequence ID" value="KAF4620449.1"/>
    <property type="molecule type" value="Genomic_DNA"/>
</dbReference>
<evidence type="ECO:0000256" key="1">
    <source>
        <dbReference type="SAM" id="MobiDB-lite"/>
    </source>
</evidence>
<sequence length="78" mass="8994">MILNVDEEFREEFWIGRGIYYDRAKLPASVIEARHETERIPKEINDHYFSINLSVAEKSSKKKGASNSGMVDSMEAEE</sequence>
<dbReference type="AlphaFoldDB" id="A0A8H4QZE1"/>
<protein>
    <submittedName>
        <fullName evidence="2">Uncharacterized protein</fullName>
    </submittedName>
</protein>